<dbReference type="Pfam" id="PF04883">
    <property type="entry name" value="HK97-gp10_like"/>
    <property type="match status" value="1"/>
</dbReference>
<dbReference type="PATRIC" id="fig|1046596.6.peg.1599"/>
<dbReference type="EMBL" id="AYYH01000039">
    <property type="protein sequence ID" value="KRN08953.1"/>
    <property type="molecule type" value="Genomic_DNA"/>
</dbReference>
<gene>
    <name evidence="1" type="ORF">FD00_GL001517</name>
</gene>
<evidence type="ECO:0000313" key="1">
    <source>
        <dbReference type="EMBL" id="KRN08953.1"/>
    </source>
</evidence>
<evidence type="ECO:0000313" key="2">
    <source>
        <dbReference type="Proteomes" id="UP000050898"/>
    </source>
</evidence>
<dbReference type="OrthoDB" id="886754at2"/>
<sequence>MTSVGFDMKFEGLDKLYEQFNVSKSKAKDVTASAMRATVAKAQQTAQSIVPVRTGYLRQNIVVKPVKINGDTITGEFVASQADYASYVEYGTYKMRAQPYMRPAVASAKPFFYSKVESALKGVM</sequence>
<dbReference type="NCBIfam" id="TIGR01725">
    <property type="entry name" value="phge_HK97_gp10"/>
    <property type="match status" value="1"/>
</dbReference>
<keyword evidence="2" id="KW-1185">Reference proteome</keyword>
<name>J1F509_9LACO</name>
<dbReference type="RefSeq" id="WP_003687864.1">
    <property type="nucleotide sequence ID" value="NZ_AKKT01000031.1"/>
</dbReference>
<reference evidence="1 2" key="1">
    <citation type="journal article" date="2015" name="Genome Announc.">
        <title>Expanding the biotechnology potential of lactobacilli through comparative genomics of 213 strains and associated genera.</title>
        <authorList>
            <person name="Sun Z."/>
            <person name="Harris H.M."/>
            <person name="McCann A."/>
            <person name="Guo C."/>
            <person name="Argimon S."/>
            <person name="Zhang W."/>
            <person name="Yang X."/>
            <person name="Jeffery I.B."/>
            <person name="Cooney J.C."/>
            <person name="Kagawa T.F."/>
            <person name="Liu W."/>
            <person name="Song Y."/>
            <person name="Salvetti E."/>
            <person name="Wrobel A."/>
            <person name="Rasinkangas P."/>
            <person name="Parkhill J."/>
            <person name="Rea M.C."/>
            <person name="O'Sullivan O."/>
            <person name="Ritari J."/>
            <person name="Douillard F.P."/>
            <person name="Paul Ross R."/>
            <person name="Yang R."/>
            <person name="Briner A.E."/>
            <person name="Felis G.E."/>
            <person name="de Vos W.M."/>
            <person name="Barrangou R."/>
            <person name="Klaenhammer T.R."/>
            <person name="Caufield P.W."/>
            <person name="Cui Y."/>
            <person name="Zhang H."/>
            <person name="O'Toole P.W."/>
        </authorList>
    </citation>
    <scope>NUCLEOTIDE SEQUENCE [LARGE SCALE GENOMIC DNA]</scope>
    <source>
        <strain evidence="1 2">DSM 20444</strain>
    </source>
</reference>
<accession>J1F509</accession>
<protein>
    <submittedName>
        <fullName evidence="1">Phage protein</fullName>
    </submittedName>
</protein>
<dbReference type="InterPro" id="IPR010064">
    <property type="entry name" value="HK97-gp10_tail"/>
</dbReference>
<proteinExistence type="predicted"/>
<dbReference type="Proteomes" id="UP000050898">
    <property type="component" value="Unassembled WGS sequence"/>
</dbReference>
<dbReference type="AlphaFoldDB" id="J1F509"/>
<dbReference type="GeneID" id="98316636"/>
<comment type="caution">
    <text evidence="1">The sequence shown here is derived from an EMBL/GenBank/DDBJ whole genome shotgun (WGS) entry which is preliminary data.</text>
</comment>
<organism evidence="1 2">
    <name type="scientific">Liquorilactobacillus mali KCTC 3596 = DSM 20444</name>
    <dbReference type="NCBI Taxonomy" id="1046596"/>
    <lineage>
        <taxon>Bacteria</taxon>
        <taxon>Bacillati</taxon>
        <taxon>Bacillota</taxon>
        <taxon>Bacilli</taxon>
        <taxon>Lactobacillales</taxon>
        <taxon>Lactobacillaceae</taxon>
        <taxon>Liquorilactobacillus</taxon>
    </lineage>
</organism>